<accession>A0A1B8AN64</accession>
<keyword evidence="4" id="KW-1185">Reference proteome</keyword>
<dbReference type="InterPro" id="IPR057229">
    <property type="entry name" value="DUF7907"/>
</dbReference>
<name>A0A1B8AN64_FUSPO</name>
<feature type="chain" id="PRO_5008603061" description="DUF7907 domain-containing protein" evidence="1">
    <location>
        <begin position="17"/>
        <end position="409"/>
    </location>
</feature>
<dbReference type="AlphaFoldDB" id="A0A1B8AN64"/>
<gene>
    <name evidence="3" type="ORF">FPOA_08264</name>
</gene>
<dbReference type="STRING" id="36050.A0A1B8AN64"/>
<proteinExistence type="predicted"/>
<evidence type="ECO:0000256" key="1">
    <source>
        <dbReference type="SAM" id="SignalP"/>
    </source>
</evidence>
<comment type="caution">
    <text evidence="3">The sequence shown here is derived from an EMBL/GenBank/DDBJ whole genome shotgun (WGS) entry which is preliminary data.</text>
</comment>
<dbReference type="Pfam" id="PF25484">
    <property type="entry name" value="DUF7907"/>
    <property type="match status" value="1"/>
</dbReference>
<dbReference type="EMBL" id="LYXU01000003">
    <property type="protein sequence ID" value="OBS21927.1"/>
    <property type="molecule type" value="Genomic_DNA"/>
</dbReference>
<dbReference type="Proteomes" id="UP000091967">
    <property type="component" value="Unassembled WGS sequence"/>
</dbReference>
<feature type="domain" description="DUF7907" evidence="2">
    <location>
        <begin position="35"/>
        <end position="201"/>
    </location>
</feature>
<reference evidence="3 4" key="1">
    <citation type="submission" date="2016-06" db="EMBL/GenBank/DDBJ databases">
        <title>Living apart together: crosstalk between the core and supernumerary genomes in a fungal plant pathogen.</title>
        <authorList>
            <person name="Vanheule A."/>
            <person name="Audenaert K."/>
            <person name="Warris S."/>
            <person name="Van De Geest H."/>
            <person name="Schijlen E."/>
            <person name="Hofte M."/>
            <person name="De Saeger S."/>
            <person name="Haesaert G."/>
            <person name="Waalwijk C."/>
            <person name="Van Der Lee T."/>
        </authorList>
    </citation>
    <scope>NUCLEOTIDE SEQUENCE [LARGE SCALE GENOMIC DNA]</scope>
    <source>
        <strain evidence="3 4">2516</strain>
    </source>
</reference>
<evidence type="ECO:0000313" key="4">
    <source>
        <dbReference type="Proteomes" id="UP000091967"/>
    </source>
</evidence>
<keyword evidence="1" id="KW-0732">Signal</keyword>
<sequence length="409" mass="45482">MLTSTFLLSLIGLAAASPVQPHIVKDPKYPSRSTSKGFKLVVNVTDPSLDFDPPIQNFELTGIHTGAGLALLGISEKDGRIFYQNGTKEERQNGEATVISDGGTPLTPNGIGLVADKKNKNLFGATLNFEPGTAGVQLNQPEDPYTYLLPETFVACNKSIEYYRGKKFVVIEQARITIDKNDKIQRNIPKGCAPIRLVPQCDELEALPKGSYSSHKYALDSKCYKDVSKIEFRAWNFTDSLIISHLITSHLLISHLLISHLLFFTHLTFTISMADPALPVVGDQPITGTSIQDFIDGSNVTTSTAIDEPSQLAATERHGLRNHLRKWIQIVDNKKALVSQLVITSDHRRRFFDAIFASWTSRKNFKELVRSLVKKRIEGGRIQVSVWSQDVPLSGKRKRDDEEQPVVEA</sequence>
<organism evidence="3 4">
    <name type="scientific">Fusarium poae</name>
    <dbReference type="NCBI Taxonomy" id="36050"/>
    <lineage>
        <taxon>Eukaryota</taxon>
        <taxon>Fungi</taxon>
        <taxon>Dikarya</taxon>
        <taxon>Ascomycota</taxon>
        <taxon>Pezizomycotina</taxon>
        <taxon>Sordariomycetes</taxon>
        <taxon>Hypocreomycetidae</taxon>
        <taxon>Hypocreales</taxon>
        <taxon>Nectriaceae</taxon>
        <taxon>Fusarium</taxon>
    </lineage>
</organism>
<protein>
    <recommendedName>
        <fullName evidence="2">DUF7907 domain-containing protein</fullName>
    </recommendedName>
</protein>
<evidence type="ECO:0000259" key="2">
    <source>
        <dbReference type="Pfam" id="PF25484"/>
    </source>
</evidence>
<evidence type="ECO:0000313" key="3">
    <source>
        <dbReference type="EMBL" id="OBS21927.1"/>
    </source>
</evidence>
<feature type="signal peptide" evidence="1">
    <location>
        <begin position="1"/>
        <end position="16"/>
    </location>
</feature>